<dbReference type="PROSITE" id="PS51085">
    <property type="entry name" value="2FE2S_FER_2"/>
    <property type="match status" value="1"/>
</dbReference>
<dbReference type="RefSeq" id="WP_341398259.1">
    <property type="nucleotide sequence ID" value="NZ_JBBUTI010000004.1"/>
</dbReference>
<organism evidence="7 8">
    <name type="scientific">Ideonella margarita</name>
    <dbReference type="NCBI Taxonomy" id="2984191"/>
    <lineage>
        <taxon>Bacteria</taxon>
        <taxon>Pseudomonadati</taxon>
        <taxon>Pseudomonadota</taxon>
        <taxon>Betaproteobacteria</taxon>
        <taxon>Burkholderiales</taxon>
        <taxon>Sphaerotilaceae</taxon>
        <taxon>Ideonella</taxon>
    </lineage>
</organism>
<feature type="domain" description="2Fe-2S ferredoxin-type" evidence="6">
    <location>
        <begin position="1"/>
        <end position="76"/>
    </location>
</feature>
<dbReference type="SUPFAM" id="SSF54292">
    <property type="entry name" value="2Fe-2S ferredoxin-like"/>
    <property type="match status" value="1"/>
</dbReference>
<evidence type="ECO:0000313" key="7">
    <source>
        <dbReference type="EMBL" id="MEK8045979.1"/>
    </source>
</evidence>
<name>A0ABU9C5N7_9BURK</name>
<dbReference type="Gene3D" id="1.10.150.120">
    <property type="entry name" value="[2Fe-2S]-binding domain"/>
    <property type="match status" value="1"/>
</dbReference>
<dbReference type="CDD" id="cd00207">
    <property type="entry name" value="fer2"/>
    <property type="match status" value="1"/>
</dbReference>
<accession>A0ABU9C5N7</accession>
<dbReference type="PANTHER" id="PTHR44379:SF2">
    <property type="entry name" value="BLR6218 PROTEIN"/>
    <property type="match status" value="1"/>
</dbReference>
<dbReference type="Pfam" id="PF01799">
    <property type="entry name" value="Fer2_2"/>
    <property type="match status" value="1"/>
</dbReference>
<dbReference type="PANTHER" id="PTHR44379">
    <property type="entry name" value="OXIDOREDUCTASE WITH IRON-SULFUR SUBUNIT"/>
    <property type="match status" value="1"/>
</dbReference>
<gene>
    <name evidence="7" type="ORF">AACH00_06435</name>
</gene>
<dbReference type="SUPFAM" id="SSF47741">
    <property type="entry name" value="CO dehydrogenase ISP C-domain like"/>
    <property type="match status" value="1"/>
</dbReference>
<dbReference type="InterPro" id="IPR006058">
    <property type="entry name" value="2Fe2S_fd_BS"/>
</dbReference>
<sequence>MITLNVNGKPMSVNAEPDTPLLWVLREDLALTGTKFGCGMALCGACTVHVDGQAVRSCSTPISSVAGRKVTTIEGVGATTTGKVVQAAWLAQDVPQCGYCQSGQIMSACALLAKNKAPKEADIDNAMSGNICRCGTYNQIRAAIQDASVQLRKGAKA</sequence>
<keyword evidence="1" id="KW-0001">2Fe-2S</keyword>
<dbReference type="Pfam" id="PF00111">
    <property type="entry name" value="Fer2"/>
    <property type="match status" value="1"/>
</dbReference>
<evidence type="ECO:0000256" key="1">
    <source>
        <dbReference type="ARBA" id="ARBA00022714"/>
    </source>
</evidence>
<evidence type="ECO:0000313" key="8">
    <source>
        <dbReference type="Proteomes" id="UP001379945"/>
    </source>
</evidence>
<keyword evidence="5" id="KW-0411">Iron-sulfur</keyword>
<evidence type="ECO:0000256" key="4">
    <source>
        <dbReference type="ARBA" id="ARBA00023004"/>
    </source>
</evidence>
<dbReference type="EMBL" id="JBBUTI010000004">
    <property type="protein sequence ID" value="MEK8045979.1"/>
    <property type="molecule type" value="Genomic_DNA"/>
</dbReference>
<dbReference type="InterPro" id="IPR036010">
    <property type="entry name" value="2Fe-2S_ferredoxin-like_sf"/>
</dbReference>
<evidence type="ECO:0000256" key="2">
    <source>
        <dbReference type="ARBA" id="ARBA00022723"/>
    </source>
</evidence>
<comment type="caution">
    <text evidence="7">The sequence shown here is derived from an EMBL/GenBank/DDBJ whole genome shotgun (WGS) entry which is preliminary data.</text>
</comment>
<keyword evidence="3" id="KW-0560">Oxidoreductase</keyword>
<dbReference type="InterPro" id="IPR012675">
    <property type="entry name" value="Beta-grasp_dom_sf"/>
</dbReference>
<dbReference type="Proteomes" id="UP001379945">
    <property type="component" value="Unassembled WGS sequence"/>
</dbReference>
<reference evidence="7 8" key="1">
    <citation type="submission" date="2024-04" db="EMBL/GenBank/DDBJ databases">
        <title>Novel species of the genus Ideonella isolated from streams.</title>
        <authorList>
            <person name="Lu H."/>
        </authorList>
    </citation>
    <scope>NUCLEOTIDE SEQUENCE [LARGE SCALE GENOMIC DNA]</scope>
    <source>
        <strain evidence="7 8">LYT19W</strain>
    </source>
</reference>
<dbReference type="PROSITE" id="PS00197">
    <property type="entry name" value="2FE2S_FER_1"/>
    <property type="match status" value="1"/>
</dbReference>
<protein>
    <submittedName>
        <fullName evidence="7">(2Fe-2S)-binding protein</fullName>
    </submittedName>
</protein>
<dbReference type="InterPro" id="IPR036884">
    <property type="entry name" value="2Fe-2S-bd_dom_sf"/>
</dbReference>
<proteinExistence type="predicted"/>
<keyword evidence="2" id="KW-0479">Metal-binding</keyword>
<dbReference type="InterPro" id="IPR001041">
    <property type="entry name" value="2Fe-2S_ferredoxin-type"/>
</dbReference>
<dbReference type="Gene3D" id="3.10.20.30">
    <property type="match status" value="1"/>
</dbReference>
<evidence type="ECO:0000259" key="6">
    <source>
        <dbReference type="PROSITE" id="PS51085"/>
    </source>
</evidence>
<evidence type="ECO:0000256" key="3">
    <source>
        <dbReference type="ARBA" id="ARBA00023002"/>
    </source>
</evidence>
<dbReference type="InterPro" id="IPR051452">
    <property type="entry name" value="Diverse_Oxidoreductases"/>
</dbReference>
<evidence type="ECO:0000256" key="5">
    <source>
        <dbReference type="ARBA" id="ARBA00023014"/>
    </source>
</evidence>
<dbReference type="InterPro" id="IPR002888">
    <property type="entry name" value="2Fe-2S-bd"/>
</dbReference>
<keyword evidence="4" id="KW-0408">Iron</keyword>
<keyword evidence="8" id="KW-1185">Reference proteome</keyword>